<dbReference type="InParanoid" id="A0A3N7GV51"/>
<sequence length="102" mass="11476">MTGRRKTKSGFGEAHCPVLKFPSVLVQQDREIVSKKLIFLSSPVEVSDESLARVNRKSGLLNSLSVLSFLSVVVCVCVFGYWLRILRLEKEKKKRGCCCQVD</sequence>
<accession>A0A3N7GV51</accession>
<name>A0A3N7GV51_POPTR</name>
<proteinExistence type="predicted"/>
<reference evidence="2 3" key="1">
    <citation type="journal article" date="2006" name="Science">
        <title>The genome of black cottonwood, Populus trichocarpa (Torr. &amp; Gray).</title>
        <authorList>
            <person name="Tuskan G.A."/>
            <person name="Difazio S."/>
            <person name="Jansson S."/>
            <person name="Bohlmann J."/>
            <person name="Grigoriev I."/>
            <person name="Hellsten U."/>
            <person name="Putnam N."/>
            <person name="Ralph S."/>
            <person name="Rombauts S."/>
            <person name="Salamov A."/>
            <person name="Schein J."/>
            <person name="Sterck L."/>
            <person name="Aerts A."/>
            <person name="Bhalerao R.R."/>
            <person name="Bhalerao R.P."/>
            <person name="Blaudez D."/>
            <person name="Boerjan W."/>
            <person name="Brun A."/>
            <person name="Brunner A."/>
            <person name="Busov V."/>
            <person name="Campbell M."/>
            <person name="Carlson J."/>
            <person name="Chalot M."/>
            <person name="Chapman J."/>
            <person name="Chen G.L."/>
            <person name="Cooper D."/>
            <person name="Coutinho P.M."/>
            <person name="Couturier J."/>
            <person name="Covert S."/>
            <person name="Cronk Q."/>
            <person name="Cunningham R."/>
            <person name="Davis J."/>
            <person name="Degroeve S."/>
            <person name="Dejardin A."/>
            <person name="Depamphilis C."/>
            <person name="Detter J."/>
            <person name="Dirks B."/>
            <person name="Dubchak I."/>
            <person name="Duplessis S."/>
            <person name="Ehlting J."/>
            <person name="Ellis B."/>
            <person name="Gendler K."/>
            <person name="Goodstein D."/>
            <person name="Gribskov M."/>
            <person name="Grimwood J."/>
            <person name="Groover A."/>
            <person name="Gunter L."/>
            <person name="Hamberger B."/>
            <person name="Heinze B."/>
            <person name="Helariutta Y."/>
            <person name="Henrissat B."/>
            <person name="Holligan D."/>
            <person name="Holt R."/>
            <person name="Huang W."/>
            <person name="Islam-Faridi N."/>
            <person name="Jones S."/>
            <person name="Jones-Rhoades M."/>
            <person name="Jorgensen R."/>
            <person name="Joshi C."/>
            <person name="Kangasjarvi J."/>
            <person name="Karlsson J."/>
            <person name="Kelleher C."/>
            <person name="Kirkpatrick R."/>
            <person name="Kirst M."/>
            <person name="Kohler A."/>
            <person name="Kalluri U."/>
            <person name="Larimer F."/>
            <person name="Leebens-Mack J."/>
            <person name="Leple J.C."/>
            <person name="Locascio P."/>
            <person name="Lou Y."/>
            <person name="Lucas S."/>
            <person name="Martin F."/>
            <person name="Montanini B."/>
            <person name="Napoli C."/>
            <person name="Nelson D.R."/>
            <person name="Nelson C."/>
            <person name="Nieminen K."/>
            <person name="Nilsson O."/>
            <person name="Pereda V."/>
            <person name="Peter G."/>
            <person name="Philippe R."/>
            <person name="Pilate G."/>
            <person name="Poliakov A."/>
            <person name="Razumovskaya J."/>
            <person name="Richardson P."/>
            <person name="Rinaldi C."/>
            <person name="Ritland K."/>
            <person name="Rouze P."/>
            <person name="Ryaboy D."/>
            <person name="Schmutz J."/>
            <person name="Schrader J."/>
            <person name="Segerman B."/>
            <person name="Shin H."/>
            <person name="Siddiqui A."/>
            <person name="Sterky F."/>
            <person name="Terry A."/>
            <person name="Tsai C.J."/>
            <person name="Uberbacher E."/>
            <person name="Unneberg P."/>
            <person name="Vahala J."/>
            <person name="Wall K."/>
            <person name="Wessler S."/>
            <person name="Yang G."/>
            <person name="Yin T."/>
            <person name="Douglas C."/>
            <person name="Marra M."/>
            <person name="Sandberg G."/>
            <person name="Van de Peer Y."/>
            <person name="Rokhsar D."/>
        </authorList>
    </citation>
    <scope>NUCLEOTIDE SEQUENCE [LARGE SCALE GENOMIC DNA]</scope>
    <source>
        <strain evidence="3">cv. Nisqually</strain>
    </source>
</reference>
<dbReference type="EMBL" id="CM009297">
    <property type="protein sequence ID" value="RQO94908.1"/>
    <property type="molecule type" value="Genomic_DNA"/>
</dbReference>
<protein>
    <submittedName>
        <fullName evidence="2">Uncharacterized protein</fullName>
    </submittedName>
</protein>
<gene>
    <name evidence="2" type="ORF">POPTR_008G187450</name>
</gene>
<evidence type="ECO:0000313" key="2">
    <source>
        <dbReference type="EMBL" id="RQO94908.1"/>
    </source>
</evidence>
<feature type="transmembrane region" description="Helical" evidence="1">
    <location>
        <begin position="60"/>
        <end position="83"/>
    </location>
</feature>
<organism evidence="2 3">
    <name type="scientific">Populus trichocarpa</name>
    <name type="common">Western balsam poplar</name>
    <name type="synonym">Populus balsamifera subsp. trichocarpa</name>
    <dbReference type="NCBI Taxonomy" id="3694"/>
    <lineage>
        <taxon>Eukaryota</taxon>
        <taxon>Viridiplantae</taxon>
        <taxon>Streptophyta</taxon>
        <taxon>Embryophyta</taxon>
        <taxon>Tracheophyta</taxon>
        <taxon>Spermatophyta</taxon>
        <taxon>Magnoliopsida</taxon>
        <taxon>eudicotyledons</taxon>
        <taxon>Gunneridae</taxon>
        <taxon>Pentapetalae</taxon>
        <taxon>rosids</taxon>
        <taxon>fabids</taxon>
        <taxon>Malpighiales</taxon>
        <taxon>Salicaceae</taxon>
        <taxon>Saliceae</taxon>
        <taxon>Populus</taxon>
    </lineage>
</organism>
<keyword evidence="3" id="KW-1185">Reference proteome</keyword>
<keyword evidence="1" id="KW-0472">Membrane</keyword>
<evidence type="ECO:0000256" key="1">
    <source>
        <dbReference type="SAM" id="Phobius"/>
    </source>
</evidence>
<keyword evidence="1" id="KW-0812">Transmembrane</keyword>
<dbReference type="Proteomes" id="UP000006729">
    <property type="component" value="Chromosome 8"/>
</dbReference>
<evidence type="ECO:0000313" key="3">
    <source>
        <dbReference type="Proteomes" id="UP000006729"/>
    </source>
</evidence>
<keyword evidence="1" id="KW-1133">Transmembrane helix</keyword>
<dbReference type="AlphaFoldDB" id="A0A3N7GV51"/>